<dbReference type="SUPFAM" id="SSF52266">
    <property type="entry name" value="SGNH hydrolase"/>
    <property type="match status" value="1"/>
</dbReference>
<feature type="domain" description="Fibronectin type-III" evidence="1">
    <location>
        <begin position="428"/>
        <end position="523"/>
    </location>
</feature>
<reference evidence="2 3" key="1">
    <citation type="journal article" date="2020" name="Int. J. Syst. Evol. Microbiol.">
        <title>Novel acetic acid bacteria from cider fermentations: Acetobacter conturbans sp. nov. and Acetobacter fallax sp. nov.</title>
        <authorList>
            <person name="Sombolestani A.S."/>
            <person name="Cleenwerck I."/>
            <person name="Cnockaert M."/>
            <person name="Borremans W."/>
            <person name="Wieme A.D."/>
            <person name="De Vuyst L."/>
            <person name="Vandamme P."/>
        </authorList>
    </citation>
    <scope>NUCLEOTIDE SEQUENCE [LARGE SCALE GENOMIC DNA]</scope>
    <source>
        <strain evidence="2 3">LMG 1627</strain>
    </source>
</reference>
<dbReference type="InterPro" id="IPR003961">
    <property type="entry name" value="FN3_dom"/>
</dbReference>
<dbReference type="InterPro" id="IPR036514">
    <property type="entry name" value="SGNH_hydro_sf"/>
</dbReference>
<dbReference type="SUPFAM" id="SSF49265">
    <property type="entry name" value="Fibronectin type III"/>
    <property type="match status" value="1"/>
</dbReference>
<keyword evidence="3" id="KW-1185">Reference proteome</keyword>
<dbReference type="Gene3D" id="2.60.40.10">
    <property type="entry name" value="Immunoglobulins"/>
    <property type="match status" value="1"/>
</dbReference>
<dbReference type="Proteomes" id="UP000631653">
    <property type="component" value="Unassembled WGS sequence"/>
</dbReference>
<dbReference type="CDD" id="cd00063">
    <property type="entry name" value="FN3"/>
    <property type="match status" value="1"/>
</dbReference>
<dbReference type="PROSITE" id="PS50853">
    <property type="entry name" value="FN3"/>
    <property type="match status" value="1"/>
</dbReference>
<dbReference type="EMBL" id="WOSY01000007">
    <property type="protein sequence ID" value="NHN88825.1"/>
    <property type="molecule type" value="Genomic_DNA"/>
</dbReference>
<dbReference type="Gene3D" id="3.40.50.1110">
    <property type="entry name" value="SGNH hydrolase"/>
    <property type="match status" value="1"/>
</dbReference>
<accession>A0ABX0K2C7</accession>
<dbReference type="CDD" id="cd00229">
    <property type="entry name" value="SGNH_hydrolase"/>
    <property type="match status" value="1"/>
</dbReference>
<name>A0ABX0K2C7_9PROT</name>
<dbReference type="InterPro" id="IPR001087">
    <property type="entry name" value="GDSL"/>
</dbReference>
<evidence type="ECO:0000313" key="3">
    <source>
        <dbReference type="Proteomes" id="UP000631653"/>
    </source>
</evidence>
<sequence>MTTWTQTSDTSITSAVSAVGAGQTLLNGWIDLVGNVWSTTALWSDTTSGDYYLSSIKESTPWTGGPLYRPETEDSKNQRLNASFRIDNNQTMWFMLRANRSTSTSGFTGYLVSIDGTADASRYVHIFAMVNGSTASSSQVSSGTFTATNGGLYNIDIQCLQVTTTTSEIIVQINDSTGASVFSYDTGSASSVINASALQNVTGSTGVCVYGTQNNTAGIQEITVYNGDAAATTTSTTYSLALNPTSLLLGASSTVSAQMNGTGPAAATVVTLSDGSAGGTFTPATLSFAAGVTTALTSVYKPAKSGTISVSGTNNQSLTNPTAQTLTITPVATTYTLTGSSSLTINTAGTYTLTPNAALSASVTVTPACTLAGTFSPATLTLASGSTTAVTFTFTPTASGSGTLSTTNSGTLTNPASLALTVSSQATAPSAPAFTLTAGSAQVTVNVTASASNGGATISGYPIYVGSSAGGESSTPVTTLTSTGSYVITGLTNGTPVYVKVGATNSVGTTLASEQTATPVAPVSGGTITVDSPAFLFSPGNWYGDTGRAGSSWRRTWNVGAYFVFTWTASASPSATLHLGPTGTGAYVTLYVNGVAATVSAAGDVKLSNITASSENVLFAIMDYTPQTTRWSMGANNLVVSGITLDTASSAGTSVAGSKGWVKLIGDSITEGVEANNNKNEIIYGYAFQVLQGLRNEGYEVCVSACGYSGYLVPGDSTGDVPPYYYVSGSTSGTGGTYTDSKSRWNKIDANISALDSVNHLSAYGTTGTEPAAIAVNYLTNEALSNYSQSDAQAAMTQAMIAHRTAAPDAWLFLIVPFGFHYSGKYDPSWLTVFNNAVQAYKTAYPTDARVAVIDIGSDLSNTLQKNQGWYISASDDVHPLAPGHALIAPVVQGALMTSMEGRKSQSYTFY</sequence>
<evidence type="ECO:0000259" key="1">
    <source>
        <dbReference type="PROSITE" id="PS50853"/>
    </source>
</evidence>
<dbReference type="InterPro" id="IPR013783">
    <property type="entry name" value="Ig-like_fold"/>
</dbReference>
<comment type="caution">
    <text evidence="2">The sequence shown here is derived from an EMBL/GenBank/DDBJ whole genome shotgun (WGS) entry which is preliminary data.</text>
</comment>
<dbReference type="Pfam" id="PF00657">
    <property type="entry name" value="Lipase_GDSL"/>
    <property type="match status" value="1"/>
</dbReference>
<evidence type="ECO:0000313" key="2">
    <source>
        <dbReference type="EMBL" id="NHN88825.1"/>
    </source>
</evidence>
<gene>
    <name evidence="2" type="ORF">GOB81_09295</name>
</gene>
<organism evidence="2 3">
    <name type="scientific">Acetobacter conturbans</name>
    <dbReference type="NCBI Taxonomy" id="1737472"/>
    <lineage>
        <taxon>Bacteria</taxon>
        <taxon>Pseudomonadati</taxon>
        <taxon>Pseudomonadota</taxon>
        <taxon>Alphaproteobacteria</taxon>
        <taxon>Acetobacterales</taxon>
        <taxon>Acetobacteraceae</taxon>
        <taxon>Acetobacter</taxon>
    </lineage>
</organism>
<dbReference type="RefSeq" id="WP_173570134.1">
    <property type="nucleotide sequence ID" value="NZ_WOSY01000007.1"/>
</dbReference>
<proteinExistence type="predicted"/>
<protein>
    <recommendedName>
        <fullName evidence="1">Fibronectin type-III domain-containing protein</fullName>
    </recommendedName>
</protein>
<dbReference type="InterPro" id="IPR036116">
    <property type="entry name" value="FN3_sf"/>
</dbReference>